<evidence type="ECO:0000256" key="1">
    <source>
        <dbReference type="SAM" id="Phobius"/>
    </source>
</evidence>
<feature type="transmembrane region" description="Helical" evidence="1">
    <location>
        <begin position="12"/>
        <end position="34"/>
    </location>
</feature>
<evidence type="ECO:0000313" key="2">
    <source>
        <dbReference type="EMBL" id="AVQ38094.1"/>
    </source>
</evidence>
<accession>A0ABC8CU42</accession>
<protein>
    <submittedName>
        <fullName evidence="2">Uncharacterized protein</fullName>
    </submittedName>
</protein>
<keyword evidence="1" id="KW-0472">Membrane</keyword>
<keyword evidence="1" id="KW-1133">Transmembrane helix</keyword>
<sequence>MLILSDFNIHELSIWNLWLVVSFLLMLFYEICWIRYFRNKHTEENFYSSFYWITIPLASLHGMAFYY</sequence>
<gene>
    <name evidence="2" type="ORF">C7M56_05125</name>
</gene>
<organism evidence="2 3">
    <name type="scientific">Clostridium botulinum</name>
    <dbReference type="NCBI Taxonomy" id="1491"/>
    <lineage>
        <taxon>Bacteria</taxon>
        <taxon>Bacillati</taxon>
        <taxon>Bacillota</taxon>
        <taxon>Clostridia</taxon>
        <taxon>Eubacteriales</taxon>
        <taxon>Clostridiaceae</taxon>
        <taxon>Clostridium</taxon>
    </lineage>
</organism>
<reference evidence="2 3" key="1">
    <citation type="submission" date="2018-01" db="EMBL/GenBank/DDBJ databases">
        <title>Genetic Diversity of Clostridium botulinum in seafood.</title>
        <authorList>
            <person name="Athira V."/>
            <person name="Arun Jyothi P.V."/>
            <person name="Lalitha K.V."/>
            <person name="Joseph T.C."/>
        </authorList>
    </citation>
    <scope>NUCLEOTIDE SEQUENCE [LARGE SCALE GENOMIC DNA]</scope>
    <source>
        <strain evidence="2 3">Mfbjulcb8</strain>
    </source>
</reference>
<dbReference type="EMBL" id="CP027777">
    <property type="protein sequence ID" value="AVQ38094.1"/>
    <property type="molecule type" value="Genomic_DNA"/>
</dbReference>
<evidence type="ECO:0000313" key="3">
    <source>
        <dbReference type="Proteomes" id="UP000240615"/>
    </source>
</evidence>
<name>A0ABC8CU42_CLOBO</name>
<feature type="transmembrane region" description="Helical" evidence="1">
    <location>
        <begin position="46"/>
        <end position="66"/>
    </location>
</feature>
<dbReference type="AlphaFoldDB" id="A0ABC8CU42"/>
<keyword evidence="1" id="KW-0812">Transmembrane</keyword>
<dbReference type="Proteomes" id="UP000240615">
    <property type="component" value="Chromosome"/>
</dbReference>
<proteinExistence type="predicted"/>